<keyword evidence="1" id="KW-1133">Transmembrane helix</keyword>
<gene>
    <name evidence="4" type="primary">LOC113055854</name>
</gene>
<dbReference type="Proteomes" id="UP000515129">
    <property type="component" value="Chromosome 37"/>
</dbReference>
<feature type="chain" id="PRO_5028379687" evidence="2">
    <location>
        <begin position="30"/>
        <end position="299"/>
    </location>
</feature>
<keyword evidence="2" id="KW-0732">Signal</keyword>
<proteinExistence type="predicted"/>
<reference evidence="4" key="1">
    <citation type="submission" date="2025-08" db="UniProtKB">
        <authorList>
            <consortium name="RefSeq"/>
        </authorList>
    </citation>
    <scope>IDENTIFICATION</scope>
    <source>
        <strain evidence="4">Wakin</strain>
        <tissue evidence="4">Muscle</tissue>
    </source>
</reference>
<keyword evidence="1" id="KW-0812">Transmembrane</keyword>
<feature type="signal peptide" evidence="2">
    <location>
        <begin position="1"/>
        <end position="29"/>
    </location>
</feature>
<organism evidence="3 4">
    <name type="scientific">Carassius auratus</name>
    <name type="common">Goldfish</name>
    <dbReference type="NCBI Taxonomy" id="7957"/>
    <lineage>
        <taxon>Eukaryota</taxon>
        <taxon>Metazoa</taxon>
        <taxon>Chordata</taxon>
        <taxon>Craniata</taxon>
        <taxon>Vertebrata</taxon>
        <taxon>Euteleostomi</taxon>
        <taxon>Actinopterygii</taxon>
        <taxon>Neopterygii</taxon>
        <taxon>Teleostei</taxon>
        <taxon>Ostariophysi</taxon>
        <taxon>Cypriniformes</taxon>
        <taxon>Cyprinidae</taxon>
        <taxon>Cyprininae</taxon>
        <taxon>Carassius</taxon>
    </lineage>
</organism>
<evidence type="ECO:0000256" key="1">
    <source>
        <dbReference type="SAM" id="Phobius"/>
    </source>
</evidence>
<evidence type="ECO:0000313" key="3">
    <source>
        <dbReference type="Proteomes" id="UP000515129"/>
    </source>
</evidence>
<keyword evidence="1" id="KW-0472">Membrane</keyword>
<dbReference type="GeneID" id="113055854"/>
<sequence>MGKSPKSTMNALNAVQLFILVWTLTAVCQDDDEHISVSCDDVTGSVGKEVNLSCSVSLKITDCCITKYKFLYPKIFNDSSVCQDVSVNSCEQRDSFTCRYTPTTAMKEQFRFFASTTCGTKRTEFTLDTGISVSCDDVSVSVGKEVNLTCSVSLKNTNCCVTNYKFQYPEIFNDSSICRQDVSVNSCEQRNSFTCLYTPTTEMKEQFRFFVQTQCGTGKAEIFTLNTGRVDAVNPAPRFKGTVITVVVFGFIIIIIFIIMMPFIRQTKPNFTNLCRRQNWMFLRVRHDEDNNRPEDVIL</sequence>
<evidence type="ECO:0000313" key="4">
    <source>
        <dbReference type="RefSeq" id="XP_026078007.1"/>
    </source>
</evidence>
<dbReference type="KEGG" id="caua:113055854"/>
<evidence type="ECO:0000256" key="2">
    <source>
        <dbReference type="SAM" id="SignalP"/>
    </source>
</evidence>
<accession>A0A6P6L2Y7</accession>
<dbReference type="AlphaFoldDB" id="A0A6P6L2Y7"/>
<keyword evidence="3" id="KW-1185">Reference proteome</keyword>
<name>A0A6P6L2Y7_CARAU</name>
<dbReference type="OrthoDB" id="8913845at2759"/>
<dbReference type="RefSeq" id="XP_026078007.1">
    <property type="nucleotide sequence ID" value="XM_026222222.1"/>
</dbReference>
<protein>
    <submittedName>
        <fullName evidence="4">Uncharacterized protein LOC113055854 isoform X1</fullName>
    </submittedName>
</protein>
<feature type="transmembrane region" description="Helical" evidence="1">
    <location>
        <begin position="243"/>
        <end position="264"/>
    </location>
</feature>